<evidence type="ECO:0000256" key="2">
    <source>
        <dbReference type="SAM" id="MobiDB-lite"/>
    </source>
</evidence>
<dbReference type="Pfam" id="PF01408">
    <property type="entry name" value="GFO_IDH_MocA"/>
    <property type="match status" value="1"/>
</dbReference>
<dbReference type="SUPFAM" id="SSF55347">
    <property type="entry name" value="Glyceraldehyde-3-phosphate dehydrogenase-like, C-terminal domain"/>
    <property type="match status" value="1"/>
</dbReference>
<evidence type="ECO:0000313" key="5">
    <source>
        <dbReference type="EMBL" id="MBB5791258.1"/>
    </source>
</evidence>
<reference evidence="5 6" key="1">
    <citation type="submission" date="2020-08" db="EMBL/GenBank/DDBJ databases">
        <title>Sequencing the genomes of 1000 actinobacteria strains.</title>
        <authorList>
            <person name="Klenk H.-P."/>
        </authorList>
    </citation>
    <scope>NUCLEOTIDE SEQUENCE [LARGE SCALE GENOMIC DNA]</scope>
    <source>
        <strain evidence="5 6">DSM 102122</strain>
    </source>
</reference>
<accession>A0A7W9GWW2</accession>
<feature type="domain" description="Gfo/Idh/MocA-like oxidoreductase N-terminal" evidence="3">
    <location>
        <begin position="9"/>
        <end position="122"/>
    </location>
</feature>
<dbReference type="Gene3D" id="3.30.360.10">
    <property type="entry name" value="Dihydrodipicolinate Reductase, domain 2"/>
    <property type="match status" value="1"/>
</dbReference>
<dbReference type="InterPro" id="IPR051450">
    <property type="entry name" value="Gfo/Idh/MocA_Oxidoreductases"/>
</dbReference>
<evidence type="ECO:0000259" key="3">
    <source>
        <dbReference type="Pfam" id="PF01408"/>
    </source>
</evidence>
<comment type="caution">
    <text evidence="5">The sequence shown here is derived from an EMBL/GenBank/DDBJ whole genome shotgun (WGS) entry which is preliminary data.</text>
</comment>
<dbReference type="Pfam" id="PF02894">
    <property type="entry name" value="GFO_IDH_MocA_C"/>
    <property type="match status" value="1"/>
</dbReference>
<proteinExistence type="inferred from homology"/>
<dbReference type="GO" id="GO:0000166">
    <property type="term" value="F:nucleotide binding"/>
    <property type="evidence" value="ECO:0007669"/>
    <property type="project" value="InterPro"/>
</dbReference>
<protein>
    <submittedName>
        <fullName evidence="5">Putative dehydrogenase</fullName>
    </submittedName>
</protein>
<feature type="domain" description="Gfo/Idh/MocA-like oxidoreductase C-terminal" evidence="4">
    <location>
        <begin position="160"/>
        <end position="319"/>
    </location>
</feature>
<gene>
    <name evidence="5" type="ORF">HD601_005833</name>
</gene>
<name>A0A7W9GWW2_9ACTN</name>
<dbReference type="InterPro" id="IPR004104">
    <property type="entry name" value="Gfo/Idh/MocA-like_OxRdtase_C"/>
</dbReference>
<dbReference type="InterPro" id="IPR036291">
    <property type="entry name" value="NAD(P)-bd_dom_sf"/>
</dbReference>
<evidence type="ECO:0000259" key="4">
    <source>
        <dbReference type="Pfam" id="PF02894"/>
    </source>
</evidence>
<dbReference type="InterPro" id="IPR000683">
    <property type="entry name" value="Gfo/Idh/MocA-like_OxRdtase_N"/>
</dbReference>
<organism evidence="5 6">
    <name type="scientific">Jiangella mangrovi</name>
    <dbReference type="NCBI Taxonomy" id="1524084"/>
    <lineage>
        <taxon>Bacteria</taxon>
        <taxon>Bacillati</taxon>
        <taxon>Actinomycetota</taxon>
        <taxon>Actinomycetes</taxon>
        <taxon>Jiangellales</taxon>
        <taxon>Jiangellaceae</taxon>
        <taxon>Jiangella</taxon>
    </lineage>
</organism>
<feature type="compositionally biased region" description="Gly residues" evidence="2">
    <location>
        <begin position="341"/>
        <end position="351"/>
    </location>
</feature>
<dbReference type="Proteomes" id="UP000542813">
    <property type="component" value="Unassembled WGS sequence"/>
</dbReference>
<dbReference type="RefSeq" id="WP_184827890.1">
    <property type="nucleotide sequence ID" value="NZ_JACHMM010000001.1"/>
</dbReference>
<evidence type="ECO:0000256" key="1">
    <source>
        <dbReference type="ARBA" id="ARBA00010928"/>
    </source>
</evidence>
<comment type="similarity">
    <text evidence="1">Belongs to the Gfo/Idh/MocA family.</text>
</comment>
<sequence>MQESSPLTAAVVGAGLGGSLSIRALRESPRFRLVGVADVRAEALEQYAADVATFTGHEEMLKTCTPDVVCVSTYAPSHLELTRAALDAGARGLLVEKPLSDTTADGRAVLDLALERGVPVVVPHGLMTMSGPAEVLSRVRDGAVGELRLVEIECAQWDVINAGIHWLQFFLALVHPDPVETVLTAADTSSRTYRDGMQVETEAVVLARTRGGVRVVLNTGDYLPIARERTGALFRIVGTTGFIEYAPWENGYTIVADGQPRLDVQVEQYEVALHRRHLEHLADLVVAGTTDDYVPETSLAALELVEAAYLSHRVRAAVTLPLSSYTPPDPAPWDPGMPYSGTGGGRNGREL</sequence>
<dbReference type="Gene3D" id="3.40.50.720">
    <property type="entry name" value="NAD(P)-binding Rossmann-like Domain"/>
    <property type="match status" value="1"/>
</dbReference>
<dbReference type="AlphaFoldDB" id="A0A7W9GWW2"/>
<dbReference type="PANTHER" id="PTHR43377">
    <property type="entry name" value="BILIVERDIN REDUCTASE A"/>
    <property type="match status" value="1"/>
</dbReference>
<feature type="region of interest" description="Disordered" evidence="2">
    <location>
        <begin position="325"/>
        <end position="351"/>
    </location>
</feature>
<dbReference type="EMBL" id="JACHMM010000001">
    <property type="protein sequence ID" value="MBB5791258.1"/>
    <property type="molecule type" value="Genomic_DNA"/>
</dbReference>
<dbReference type="SUPFAM" id="SSF51735">
    <property type="entry name" value="NAD(P)-binding Rossmann-fold domains"/>
    <property type="match status" value="1"/>
</dbReference>
<evidence type="ECO:0000313" key="6">
    <source>
        <dbReference type="Proteomes" id="UP000542813"/>
    </source>
</evidence>
<dbReference type="PANTHER" id="PTHR43377:SF1">
    <property type="entry name" value="BILIVERDIN REDUCTASE A"/>
    <property type="match status" value="1"/>
</dbReference>
<keyword evidence="6" id="KW-1185">Reference proteome</keyword>